<dbReference type="Proteomes" id="UP001056855">
    <property type="component" value="Chromosome"/>
</dbReference>
<dbReference type="InterPro" id="IPR001851">
    <property type="entry name" value="ABC_transp_permease"/>
</dbReference>
<comment type="subcellular location">
    <subcellularLocation>
        <location evidence="1">Cell membrane</location>
        <topology evidence="1">Multi-pass membrane protein</topology>
    </subcellularLocation>
</comment>
<evidence type="ECO:0000256" key="5">
    <source>
        <dbReference type="ARBA" id="ARBA00023136"/>
    </source>
</evidence>
<dbReference type="KEGG" id="sawl:NGM29_01625"/>
<evidence type="ECO:0000256" key="3">
    <source>
        <dbReference type="ARBA" id="ARBA00022692"/>
    </source>
</evidence>
<dbReference type="GeneID" id="73288705"/>
<dbReference type="PANTHER" id="PTHR30482:SF10">
    <property type="entry name" value="HIGH-AFFINITY BRANCHED-CHAIN AMINO ACID TRANSPORT PROTEIN BRAE"/>
    <property type="match status" value="1"/>
</dbReference>
<feature type="transmembrane region" description="Helical" evidence="6">
    <location>
        <begin position="12"/>
        <end position="36"/>
    </location>
</feature>
<accession>A0A9E7SXC8</accession>
<keyword evidence="2" id="KW-1003">Cell membrane</keyword>
<evidence type="ECO:0000256" key="6">
    <source>
        <dbReference type="SAM" id="Phobius"/>
    </source>
</evidence>
<evidence type="ECO:0000313" key="7">
    <source>
        <dbReference type="EMBL" id="UTF54013.1"/>
    </source>
</evidence>
<reference evidence="7" key="1">
    <citation type="submission" date="2022-06" db="EMBL/GenBank/DDBJ databases">
        <title>Diverse halophilic archaea isolated from saline environments.</title>
        <authorList>
            <person name="Cui H.-L."/>
        </authorList>
    </citation>
    <scope>NUCLEOTIDE SEQUENCE</scope>
    <source>
        <strain evidence="7">WLHS1</strain>
    </source>
</reference>
<name>A0A9E7SXC8_9EURY</name>
<dbReference type="EMBL" id="CP100355">
    <property type="protein sequence ID" value="UTF54013.1"/>
    <property type="molecule type" value="Genomic_DNA"/>
</dbReference>
<feature type="transmembrane region" description="Helical" evidence="6">
    <location>
        <begin position="42"/>
        <end position="64"/>
    </location>
</feature>
<feature type="transmembrane region" description="Helical" evidence="6">
    <location>
        <begin position="234"/>
        <end position="255"/>
    </location>
</feature>
<feature type="transmembrane region" description="Helical" evidence="6">
    <location>
        <begin position="176"/>
        <end position="200"/>
    </location>
</feature>
<feature type="transmembrane region" description="Helical" evidence="6">
    <location>
        <begin position="285"/>
        <end position="303"/>
    </location>
</feature>
<sequence>MSAPTSRLENLPFDAVHAGLALLVLSVVFLVSPLFVQPPGGSFVFFEVGVLFFLYAMILVGLNLQFGHAGLVNFGPVAFFAVGGYAAAILTANDPYQAVGLGFPWPVGVVAAVLAAAALGVLIGVSTLRLRDDFLAIVTLAVAEIVHGLIIAFRDVTGGTVGLTSVPRPIAGTTDVGGGAALVSTILVFAALALFFYGVFRRLSSSPYGRVLRAIRADDQVTETLGKRVFRYKIAVFVYGAAIAGLAGALLVFYNGAAAEGFFTIDVTVIVWVGMLIGGAGNDRGVIGGLAIIMGFQLVTRFFNDAIPFITQDQFASIRLMFVGLLLMLIIRYRPEGLWGDADRLGVES</sequence>
<dbReference type="InterPro" id="IPR043428">
    <property type="entry name" value="LivM-like"/>
</dbReference>
<dbReference type="AlphaFoldDB" id="A0A9E7SXC8"/>
<evidence type="ECO:0000256" key="2">
    <source>
        <dbReference type="ARBA" id="ARBA00022475"/>
    </source>
</evidence>
<proteinExistence type="predicted"/>
<dbReference type="PANTHER" id="PTHR30482">
    <property type="entry name" value="HIGH-AFFINITY BRANCHED-CHAIN AMINO ACID TRANSPORT SYSTEM PERMEASE"/>
    <property type="match status" value="1"/>
</dbReference>
<keyword evidence="3 6" id="KW-0812">Transmembrane</keyword>
<keyword evidence="4 6" id="KW-1133">Transmembrane helix</keyword>
<keyword evidence="8" id="KW-1185">Reference proteome</keyword>
<dbReference type="GO" id="GO:0005886">
    <property type="term" value="C:plasma membrane"/>
    <property type="evidence" value="ECO:0007669"/>
    <property type="project" value="UniProtKB-SubCell"/>
</dbReference>
<evidence type="ECO:0000313" key="8">
    <source>
        <dbReference type="Proteomes" id="UP001056855"/>
    </source>
</evidence>
<feature type="transmembrane region" description="Helical" evidence="6">
    <location>
        <begin position="103"/>
        <end position="122"/>
    </location>
</feature>
<keyword evidence="5 6" id="KW-0472">Membrane</keyword>
<gene>
    <name evidence="7" type="ORF">NGM29_01625</name>
</gene>
<feature type="transmembrane region" description="Helical" evidence="6">
    <location>
        <begin position="261"/>
        <end position="278"/>
    </location>
</feature>
<dbReference type="GO" id="GO:0015658">
    <property type="term" value="F:branched-chain amino acid transmembrane transporter activity"/>
    <property type="evidence" value="ECO:0007669"/>
    <property type="project" value="InterPro"/>
</dbReference>
<dbReference type="RefSeq" id="WP_254158524.1">
    <property type="nucleotide sequence ID" value="NZ_CP100355.1"/>
</dbReference>
<dbReference type="Pfam" id="PF02653">
    <property type="entry name" value="BPD_transp_2"/>
    <property type="match status" value="1"/>
</dbReference>
<feature type="transmembrane region" description="Helical" evidence="6">
    <location>
        <begin position="71"/>
        <end position="91"/>
    </location>
</feature>
<evidence type="ECO:0000256" key="1">
    <source>
        <dbReference type="ARBA" id="ARBA00004651"/>
    </source>
</evidence>
<dbReference type="CDD" id="cd06581">
    <property type="entry name" value="TM_PBP1_LivM_like"/>
    <property type="match status" value="1"/>
</dbReference>
<organism evidence="7 8">
    <name type="scientific">Natronosalvus rutilus</name>
    <dbReference type="NCBI Taxonomy" id="2953753"/>
    <lineage>
        <taxon>Archaea</taxon>
        <taxon>Methanobacteriati</taxon>
        <taxon>Methanobacteriota</taxon>
        <taxon>Stenosarchaea group</taxon>
        <taxon>Halobacteria</taxon>
        <taxon>Halobacteriales</taxon>
        <taxon>Natrialbaceae</taxon>
        <taxon>Natronosalvus</taxon>
    </lineage>
</organism>
<evidence type="ECO:0000256" key="4">
    <source>
        <dbReference type="ARBA" id="ARBA00022989"/>
    </source>
</evidence>
<protein>
    <submittedName>
        <fullName evidence="7">Branched-chain amino acid ABC transporter permease</fullName>
    </submittedName>
</protein>
<feature type="transmembrane region" description="Helical" evidence="6">
    <location>
        <begin position="134"/>
        <end position="156"/>
    </location>
</feature>
<feature type="transmembrane region" description="Helical" evidence="6">
    <location>
        <begin position="315"/>
        <end position="333"/>
    </location>
</feature>